<gene>
    <name evidence="1" type="ORF">AVEN_34436_1</name>
</gene>
<organism evidence="1 2">
    <name type="scientific">Araneus ventricosus</name>
    <name type="common">Orbweaver spider</name>
    <name type="synonym">Epeira ventricosa</name>
    <dbReference type="NCBI Taxonomy" id="182803"/>
    <lineage>
        <taxon>Eukaryota</taxon>
        <taxon>Metazoa</taxon>
        <taxon>Ecdysozoa</taxon>
        <taxon>Arthropoda</taxon>
        <taxon>Chelicerata</taxon>
        <taxon>Arachnida</taxon>
        <taxon>Araneae</taxon>
        <taxon>Araneomorphae</taxon>
        <taxon>Entelegynae</taxon>
        <taxon>Araneoidea</taxon>
        <taxon>Araneidae</taxon>
        <taxon>Araneus</taxon>
    </lineage>
</organism>
<accession>A0A4Y2GWU6</accession>
<sequence length="104" mass="11585">MPTYLLAKLYQAPPPKSGGSRRYVTYYLQSAVPRLDPDSNFSLQQVRHGKSASLKQVIANDEVTSRRTCNMLVASDSLQTIAKAEYADEPCIRTTDNSHPNRSP</sequence>
<evidence type="ECO:0000313" key="1">
    <source>
        <dbReference type="EMBL" id="GBM57339.1"/>
    </source>
</evidence>
<proteinExistence type="predicted"/>
<keyword evidence="2" id="KW-1185">Reference proteome</keyword>
<evidence type="ECO:0000313" key="2">
    <source>
        <dbReference type="Proteomes" id="UP000499080"/>
    </source>
</evidence>
<comment type="caution">
    <text evidence="1">The sequence shown here is derived from an EMBL/GenBank/DDBJ whole genome shotgun (WGS) entry which is preliminary data.</text>
</comment>
<protein>
    <submittedName>
        <fullName evidence="1">Uncharacterized protein</fullName>
    </submittedName>
</protein>
<dbReference type="Proteomes" id="UP000499080">
    <property type="component" value="Unassembled WGS sequence"/>
</dbReference>
<dbReference type="AlphaFoldDB" id="A0A4Y2GWU6"/>
<name>A0A4Y2GWU6_ARAVE</name>
<dbReference type="EMBL" id="BGPR01001589">
    <property type="protein sequence ID" value="GBM57339.1"/>
    <property type="molecule type" value="Genomic_DNA"/>
</dbReference>
<reference evidence="1 2" key="1">
    <citation type="journal article" date="2019" name="Sci. Rep.">
        <title>Orb-weaving spider Araneus ventricosus genome elucidates the spidroin gene catalogue.</title>
        <authorList>
            <person name="Kono N."/>
            <person name="Nakamura H."/>
            <person name="Ohtoshi R."/>
            <person name="Moran D.A.P."/>
            <person name="Shinohara A."/>
            <person name="Yoshida Y."/>
            <person name="Fujiwara M."/>
            <person name="Mori M."/>
            <person name="Tomita M."/>
            <person name="Arakawa K."/>
        </authorList>
    </citation>
    <scope>NUCLEOTIDE SEQUENCE [LARGE SCALE GENOMIC DNA]</scope>
</reference>